<protein>
    <submittedName>
        <fullName evidence="2">Long form Mg-chelase associated protein with vWA domain</fullName>
    </submittedName>
</protein>
<feature type="coiled-coil region" evidence="1">
    <location>
        <begin position="6"/>
        <end position="72"/>
    </location>
</feature>
<dbReference type="EMBL" id="CP053452">
    <property type="protein sequence ID" value="QJW93881.1"/>
    <property type="molecule type" value="Genomic_DNA"/>
</dbReference>
<organism evidence="2 3">
    <name type="scientific">Frigoriglobus tundricola</name>
    <dbReference type="NCBI Taxonomy" id="2774151"/>
    <lineage>
        <taxon>Bacteria</taxon>
        <taxon>Pseudomonadati</taxon>
        <taxon>Planctomycetota</taxon>
        <taxon>Planctomycetia</taxon>
        <taxon>Gemmatales</taxon>
        <taxon>Gemmataceae</taxon>
        <taxon>Frigoriglobus</taxon>
    </lineage>
</organism>
<proteinExistence type="predicted"/>
<name>A0A6M5YKS0_9BACT</name>
<evidence type="ECO:0000313" key="2">
    <source>
        <dbReference type="EMBL" id="QJW93881.1"/>
    </source>
</evidence>
<keyword evidence="1" id="KW-0175">Coiled coil</keyword>
<reference evidence="3" key="1">
    <citation type="submission" date="2020-05" db="EMBL/GenBank/DDBJ databases">
        <title>Frigoriglobus tundricola gen. nov., sp. nov., a psychrotolerant cellulolytic planctomycete of the family Gemmataceae with two divergent copies of 16S rRNA gene.</title>
        <authorList>
            <person name="Kulichevskaya I.S."/>
            <person name="Ivanova A.A."/>
            <person name="Naumoff D.G."/>
            <person name="Beletsky A.V."/>
            <person name="Rijpstra W.I.C."/>
            <person name="Sinninghe Damste J.S."/>
            <person name="Mardanov A.V."/>
            <person name="Ravin N.V."/>
            <person name="Dedysh S.N."/>
        </authorList>
    </citation>
    <scope>NUCLEOTIDE SEQUENCE [LARGE SCALE GENOMIC DNA]</scope>
    <source>
        <strain evidence="3">PL17</strain>
    </source>
</reference>
<dbReference type="Proteomes" id="UP000503447">
    <property type="component" value="Chromosome"/>
</dbReference>
<gene>
    <name evidence="2" type="ORF">FTUN_1395</name>
</gene>
<accession>A0A6M5YKS0</accession>
<evidence type="ECO:0000256" key="1">
    <source>
        <dbReference type="SAM" id="Coils"/>
    </source>
</evidence>
<dbReference type="SUPFAM" id="SSF53300">
    <property type="entry name" value="vWA-like"/>
    <property type="match status" value="1"/>
</dbReference>
<sequence length="396" mass="44501">MTVPEALDVKDELEAIDKLLKQLDEAKKTAQLAIIDMEELEKFAQPGDIENLKALQQQVEDYIREQAEKQGLEGDGAGKYRLTPKALRLFQSKVLTQIFSELQASRSGRHPDAVTGEGAVESAKTRPYEFGDSVSQMDIPASIVNALVRTAGEAPEGSPRAVRMKPEDILIHHTRVNPKAATCVLLDMSGSMRYDGQYVNVKRMGLALDGLIRSEYPGDFLQFIEMYTFAKPRHLSEIAGLMPKPVTIFNPVVRLKADMSNPNVSEFGVPHHFTNIQHALQTARRFLATQDTPNRQVVLITDGLPTAHFEGSTVYMLYPPDPRTENATMREALLCAREGITINIFLISNWNQSQEDVQLAYRMARATKGRVVFTAGRDLDRFVIWDYIKRRKQIIS</sequence>
<dbReference type="AlphaFoldDB" id="A0A6M5YKS0"/>
<dbReference type="KEGG" id="ftj:FTUN_1395"/>
<dbReference type="Gene3D" id="3.40.50.410">
    <property type="entry name" value="von Willebrand factor, type A domain"/>
    <property type="match status" value="1"/>
</dbReference>
<keyword evidence="3" id="KW-1185">Reference proteome</keyword>
<dbReference type="InterPro" id="IPR036465">
    <property type="entry name" value="vWFA_dom_sf"/>
</dbReference>
<evidence type="ECO:0000313" key="3">
    <source>
        <dbReference type="Proteomes" id="UP000503447"/>
    </source>
</evidence>
<dbReference type="CDD" id="cd00198">
    <property type="entry name" value="vWFA"/>
    <property type="match status" value="1"/>
</dbReference>